<reference evidence="3" key="1">
    <citation type="submission" date="2018-02" db="EMBL/GenBank/DDBJ databases">
        <authorList>
            <person name="O'Hara-Hanley K."/>
            <person name="Soby S."/>
        </authorList>
    </citation>
    <scope>NUCLEOTIDE SEQUENCE [LARGE SCALE GENOMIC DNA]</scope>
    <source>
        <strain evidence="3">MWU14-2602</strain>
    </source>
</reference>
<feature type="domain" description="N-acetyltransferase" evidence="1">
    <location>
        <begin position="4"/>
        <end position="156"/>
    </location>
</feature>
<dbReference type="InterPro" id="IPR000182">
    <property type="entry name" value="GNAT_dom"/>
</dbReference>
<dbReference type="PROSITE" id="PS51186">
    <property type="entry name" value="GNAT"/>
    <property type="match status" value="2"/>
</dbReference>
<dbReference type="SUPFAM" id="SSF55729">
    <property type="entry name" value="Acyl-CoA N-acyltransferases (Nat)"/>
    <property type="match status" value="2"/>
</dbReference>
<name>A0A2S5DD21_9NEIS</name>
<dbReference type="AlphaFoldDB" id="A0A2S5DD21"/>
<dbReference type="GO" id="GO:0016747">
    <property type="term" value="F:acyltransferase activity, transferring groups other than amino-acyl groups"/>
    <property type="evidence" value="ECO:0007669"/>
    <property type="project" value="InterPro"/>
</dbReference>
<dbReference type="RefSeq" id="WP_103903638.1">
    <property type="nucleotide sequence ID" value="NZ_PQWB01000079.1"/>
</dbReference>
<dbReference type="InterPro" id="IPR016181">
    <property type="entry name" value="Acyl_CoA_acyltransferase"/>
</dbReference>
<feature type="domain" description="N-acetyltransferase" evidence="1">
    <location>
        <begin position="150"/>
        <end position="280"/>
    </location>
</feature>
<keyword evidence="3" id="KW-1185">Reference proteome</keyword>
<evidence type="ECO:0000259" key="1">
    <source>
        <dbReference type="PROSITE" id="PS51186"/>
    </source>
</evidence>
<dbReference type="Gene3D" id="3.40.630.30">
    <property type="match status" value="2"/>
</dbReference>
<dbReference type="OrthoDB" id="4228396at2"/>
<evidence type="ECO:0000313" key="3">
    <source>
        <dbReference type="Proteomes" id="UP000237082"/>
    </source>
</evidence>
<gene>
    <name evidence="2" type="ORF">C2I19_15860</name>
</gene>
<dbReference type="EMBL" id="PQWB01000079">
    <property type="protein sequence ID" value="POZ60995.1"/>
    <property type="molecule type" value="Genomic_DNA"/>
</dbReference>
<dbReference type="Pfam" id="PF00583">
    <property type="entry name" value="Acetyltransf_1"/>
    <property type="match status" value="1"/>
</dbReference>
<evidence type="ECO:0000313" key="2">
    <source>
        <dbReference type="EMBL" id="POZ60995.1"/>
    </source>
</evidence>
<protein>
    <recommendedName>
        <fullName evidence="1">N-acetyltransferase domain-containing protein</fullName>
    </recommendedName>
</protein>
<accession>A0A2S5DD21</accession>
<comment type="caution">
    <text evidence="2">The sequence shown here is derived from an EMBL/GenBank/DDBJ whole genome shotgun (WGS) entry which is preliminary data.</text>
</comment>
<proteinExistence type="predicted"/>
<sequence length="280" mass="30354">MNFAPLSELTPADLHPCFLAAFSDYIVPAQPSLESLSAMLSRRGWQPALSAGAWMDGQLAGFWLTATPDIDGETEGYCIAAGVAPEGRRQGALTGMAGLVTALLAEGGIRRQRLEVIDGNQRAQQAYAALGFAILRRLDCYQIQEPIAARGYWPVTIHAEHAAADWPPANLAYPPAVPNRRESLLRAEPPLRWLTVRRADALLGSLLMSSDGEIVELQVAPGHRRQGIAGSLLRAGQQLTANGRLSFNNVDSRDLALISLLLRHQAAYRLSQWELGKASD</sequence>
<organism evidence="2 3">
    <name type="scientific">Chromobacterium alticapitis</name>
    <dbReference type="NCBI Taxonomy" id="2073169"/>
    <lineage>
        <taxon>Bacteria</taxon>
        <taxon>Pseudomonadati</taxon>
        <taxon>Pseudomonadota</taxon>
        <taxon>Betaproteobacteria</taxon>
        <taxon>Neisseriales</taxon>
        <taxon>Chromobacteriaceae</taxon>
        <taxon>Chromobacterium</taxon>
    </lineage>
</organism>
<dbReference type="Proteomes" id="UP000237082">
    <property type="component" value="Unassembled WGS sequence"/>
</dbReference>